<evidence type="ECO:0000313" key="2">
    <source>
        <dbReference type="Proteomes" id="UP001162131"/>
    </source>
</evidence>
<dbReference type="AlphaFoldDB" id="A0AAU9IQD6"/>
<keyword evidence="2" id="KW-1185">Reference proteome</keyword>
<protein>
    <submittedName>
        <fullName evidence="1">Uncharacterized protein</fullName>
    </submittedName>
</protein>
<comment type="caution">
    <text evidence="1">The sequence shown here is derived from an EMBL/GenBank/DDBJ whole genome shotgun (WGS) entry which is preliminary data.</text>
</comment>
<accession>A0AAU9IQD6</accession>
<reference evidence="1" key="1">
    <citation type="submission" date="2021-09" db="EMBL/GenBank/DDBJ databases">
        <authorList>
            <consortium name="AG Swart"/>
            <person name="Singh M."/>
            <person name="Singh A."/>
            <person name="Seah K."/>
            <person name="Emmerich C."/>
        </authorList>
    </citation>
    <scope>NUCLEOTIDE SEQUENCE</scope>
    <source>
        <strain evidence="1">ATCC30299</strain>
    </source>
</reference>
<sequence length="203" mass="23171">MASEQETLIAQNEEAYRAAMAALARSHEWGELYSDEFVRSYVGSDEDPTWNIKVEGPLNKPAQVALEYFEGHWNQFQEELAGIVKKSEIQKVYPDGSKLCHEELNFTQGSQHLWGYHTRKAEADGIVEEVISDAYLPELPSERAFRLNFLLVQFIPIDDHSSQLRAIIAITPPVAVPADKRRELSILRAVFYSRIVQQVRLVI</sequence>
<organism evidence="1 2">
    <name type="scientific">Blepharisma stoltei</name>
    <dbReference type="NCBI Taxonomy" id="1481888"/>
    <lineage>
        <taxon>Eukaryota</taxon>
        <taxon>Sar</taxon>
        <taxon>Alveolata</taxon>
        <taxon>Ciliophora</taxon>
        <taxon>Postciliodesmatophora</taxon>
        <taxon>Heterotrichea</taxon>
        <taxon>Heterotrichida</taxon>
        <taxon>Blepharismidae</taxon>
        <taxon>Blepharisma</taxon>
    </lineage>
</organism>
<name>A0AAU9IQD6_9CILI</name>
<evidence type="ECO:0000313" key="1">
    <source>
        <dbReference type="EMBL" id="CAG9315383.1"/>
    </source>
</evidence>
<proteinExistence type="predicted"/>
<dbReference type="Proteomes" id="UP001162131">
    <property type="component" value="Unassembled WGS sequence"/>
</dbReference>
<dbReference type="EMBL" id="CAJZBQ010000013">
    <property type="protein sequence ID" value="CAG9315383.1"/>
    <property type="molecule type" value="Genomic_DNA"/>
</dbReference>
<gene>
    <name evidence="1" type="ORF">BSTOLATCC_MIC13156</name>
</gene>